<dbReference type="Proteomes" id="UP000072741">
    <property type="component" value="Unassembled WGS sequence"/>
</dbReference>
<evidence type="ECO:0000256" key="2">
    <source>
        <dbReference type="ARBA" id="ARBA00022692"/>
    </source>
</evidence>
<name>A0A147GVN5_9BURK</name>
<proteinExistence type="predicted"/>
<evidence type="ECO:0000256" key="5">
    <source>
        <dbReference type="SAM" id="Phobius"/>
    </source>
</evidence>
<evidence type="ECO:0000313" key="7">
    <source>
        <dbReference type="EMBL" id="KTT21744.1"/>
    </source>
</evidence>
<evidence type="ECO:0000259" key="6">
    <source>
        <dbReference type="Pfam" id="PF06803"/>
    </source>
</evidence>
<evidence type="ECO:0000313" key="8">
    <source>
        <dbReference type="Proteomes" id="UP000072741"/>
    </source>
</evidence>
<keyword evidence="2 5" id="KW-0812">Transmembrane</keyword>
<feature type="domain" description="DUF1232" evidence="6">
    <location>
        <begin position="34"/>
        <end position="69"/>
    </location>
</feature>
<sequence>MVFIDTLRAWARRIKRDGLALWFARSHPATPWHAKALGAFVVAYALSPIDLIPDFIPVLGFLDDVILLPALIWLTVRLLPPQVLAESRAKAQAWMDERRDKPRSRVGAVVIVLLWVAVAAALLVWAWPWVRAHVPGGATR</sequence>
<dbReference type="AlphaFoldDB" id="A0A147GVN5"/>
<organism evidence="7 8">
    <name type="scientific">Pseudacidovorax intermedius</name>
    <dbReference type="NCBI Taxonomy" id="433924"/>
    <lineage>
        <taxon>Bacteria</taxon>
        <taxon>Pseudomonadati</taxon>
        <taxon>Pseudomonadota</taxon>
        <taxon>Betaproteobacteria</taxon>
        <taxon>Burkholderiales</taxon>
        <taxon>Comamonadaceae</taxon>
        <taxon>Pseudacidovorax</taxon>
    </lineage>
</organism>
<keyword evidence="8" id="KW-1185">Reference proteome</keyword>
<accession>A0A147GVN5</accession>
<protein>
    <submittedName>
        <fullName evidence="7">Membrane protein</fullName>
    </submittedName>
</protein>
<dbReference type="OrthoDB" id="9804184at2"/>
<comment type="subcellular location">
    <subcellularLocation>
        <location evidence="1">Endomembrane system</location>
        <topology evidence="1">Multi-pass membrane protein</topology>
    </subcellularLocation>
</comment>
<keyword evidence="3 5" id="KW-1133">Transmembrane helix</keyword>
<keyword evidence="4 5" id="KW-0472">Membrane</keyword>
<feature type="transmembrane region" description="Helical" evidence="5">
    <location>
        <begin position="106"/>
        <end position="127"/>
    </location>
</feature>
<dbReference type="EMBL" id="LDSL01000065">
    <property type="protein sequence ID" value="KTT21744.1"/>
    <property type="molecule type" value="Genomic_DNA"/>
</dbReference>
<dbReference type="InterPro" id="IPR010652">
    <property type="entry name" value="DUF1232"/>
</dbReference>
<evidence type="ECO:0000256" key="1">
    <source>
        <dbReference type="ARBA" id="ARBA00004127"/>
    </source>
</evidence>
<reference evidence="7 8" key="1">
    <citation type="journal article" date="2016" name="Front. Microbiol.">
        <title>Genomic Resource of Rice Seed Associated Bacteria.</title>
        <authorList>
            <person name="Midha S."/>
            <person name="Bansal K."/>
            <person name="Sharma S."/>
            <person name="Kumar N."/>
            <person name="Patil P.P."/>
            <person name="Chaudhry V."/>
            <person name="Patil P.B."/>
        </authorList>
    </citation>
    <scope>NUCLEOTIDE SEQUENCE [LARGE SCALE GENOMIC DNA]</scope>
    <source>
        <strain evidence="7 8">NS331</strain>
    </source>
</reference>
<dbReference type="RefSeq" id="WP_058642081.1">
    <property type="nucleotide sequence ID" value="NZ_LDSL01000065.1"/>
</dbReference>
<dbReference type="GO" id="GO:0012505">
    <property type="term" value="C:endomembrane system"/>
    <property type="evidence" value="ECO:0007669"/>
    <property type="project" value="UniProtKB-SubCell"/>
</dbReference>
<dbReference type="PATRIC" id="fig|433924.3.peg.4260"/>
<dbReference type="Pfam" id="PF06803">
    <property type="entry name" value="DUF1232"/>
    <property type="match status" value="1"/>
</dbReference>
<evidence type="ECO:0000256" key="3">
    <source>
        <dbReference type="ARBA" id="ARBA00022989"/>
    </source>
</evidence>
<comment type="caution">
    <text evidence="7">The sequence shown here is derived from an EMBL/GenBank/DDBJ whole genome shotgun (WGS) entry which is preliminary data.</text>
</comment>
<evidence type="ECO:0000256" key="4">
    <source>
        <dbReference type="ARBA" id="ARBA00023136"/>
    </source>
</evidence>
<gene>
    <name evidence="7" type="ORF">NS331_11235</name>
</gene>